<dbReference type="AlphaFoldDB" id="A0A4Y7JUX5"/>
<proteinExistence type="predicted"/>
<evidence type="ECO:0000313" key="1">
    <source>
        <dbReference type="EMBL" id="RZC64874.1"/>
    </source>
</evidence>
<reference evidence="1 2" key="1">
    <citation type="journal article" date="2018" name="Science">
        <title>The opium poppy genome and morphinan production.</title>
        <authorList>
            <person name="Guo L."/>
            <person name="Winzer T."/>
            <person name="Yang X."/>
            <person name="Li Y."/>
            <person name="Ning Z."/>
            <person name="He Z."/>
            <person name="Teodor R."/>
            <person name="Lu Y."/>
            <person name="Bowser T.A."/>
            <person name="Graham I.A."/>
            <person name="Ye K."/>
        </authorList>
    </citation>
    <scope>NUCLEOTIDE SEQUENCE [LARGE SCALE GENOMIC DNA]</scope>
    <source>
        <strain evidence="2">cv. HN1</strain>
        <tissue evidence="1">Leaves</tissue>
    </source>
</reference>
<sequence length="106" mass="12394">MRVKKLMLAHLPIWKRSTFYELEEPQQILRVVSPVSPFEYQSCEKYKLAKAEKLNIIKTLGRQLKRKLTRFTISGIGVQTLPRLPNIYELFLTTSPVPGVYILFEI</sequence>
<dbReference type="Proteomes" id="UP000316621">
    <property type="component" value="Chromosome 6"/>
</dbReference>
<protein>
    <submittedName>
        <fullName evidence="1">Uncharacterized protein</fullName>
    </submittedName>
</protein>
<name>A0A4Y7JUX5_PAPSO</name>
<keyword evidence="2" id="KW-1185">Reference proteome</keyword>
<gene>
    <name evidence="1" type="ORF">C5167_008572</name>
</gene>
<accession>A0A4Y7JUX5</accession>
<dbReference type="EMBL" id="CM010720">
    <property type="protein sequence ID" value="RZC64874.1"/>
    <property type="molecule type" value="Genomic_DNA"/>
</dbReference>
<organism evidence="1 2">
    <name type="scientific">Papaver somniferum</name>
    <name type="common">Opium poppy</name>
    <dbReference type="NCBI Taxonomy" id="3469"/>
    <lineage>
        <taxon>Eukaryota</taxon>
        <taxon>Viridiplantae</taxon>
        <taxon>Streptophyta</taxon>
        <taxon>Embryophyta</taxon>
        <taxon>Tracheophyta</taxon>
        <taxon>Spermatophyta</taxon>
        <taxon>Magnoliopsida</taxon>
        <taxon>Ranunculales</taxon>
        <taxon>Papaveraceae</taxon>
        <taxon>Papaveroideae</taxon>
        <taxon>Papaver</taxon>
    </lineage>
</organism>
<dbReference type="Gramene" id="RZC64874">
    <property type="protein sequence ID" value="RZC64874"/>
    <property type="gene ID" value="C5167_008572"/>
</dbReference>
<evidence type="ECO:0000313" key="2">
    <source>
        <dbReference type="Proteomes" id="UP000316621"/>
    </source>
</evidence>